<organism evidence="20 21">
    <name type="scientific">Chryseolinea serpens</name>
    <dbReference type="NCBI Taxonomy" id="947013"/>
    <lineage>
        <taxon>Bacteria</taxon>
        <taxon>Pseudomonadati</taxon>
        <taxon>Bacteroidota</taxon>
        <taxon>Cytophagia</taxon>
        <taxon>Cytophagales</taxon>
        <taxon>Fulvivirgaceae</taxon>
        <taxon>Chryseolinea</taxon>
    </lineage>
</organism>
<evidence type="ECO:0000256" key="12">
    <source>
        <dbReference type="ARBA" id="ARBA00022695"/>
    </source>
</evidence>
<feature type="transmembrane region" description="Helical" evidence="19">
    <location>
        <begin position="157"/>
        <end position="177"/>
    </location>
</feature>
<name>A0A1M5WEV8_9BACT</name>
<keyword evidence="10 18" id="KW-0808">Transferase</keyword>
<evidence type="ECO:0000256" key="3">
    <source>
        <dbReference type="ARBA" id="ARBA00005119"/>
    </source>
</evidence>
<evidence type="ECO:0000313" key="20">
    <source>
        <dbReference type="EMBL" id="SHH85754.1"/>
    </source>
</evidence>
<feature type="transmembrane region" description="Helical" evidence="19">
    <location>
        <begin position="129"/>
        <end position="151"/>
    </location>
</feature>
<comment type="catalytic activity">
    <reaction evidence="1 18">
        <text>a 1,2-diacyl-sn-glycero-3-phosphate + CTP + H(+) = a CDP-1,2-diacyl-sn-glycerol + diphosphate</text>
        <dbReference type="Rhea" id="RHEA:16229"/>
        <dbReference type="ChEBI" id="CHEBI:15378"/>
        <dbReference type="ChEBI" id="CHEBI:33019"/>
        <dbReference type="ChEBI" id="CHEBI:37563"/>
        <dbReference type="ChEBI" id="CHEBI:58332"/>
        <dbReference type="ChEBI" id="CHEBI:58608"/>
        <dbReference type="EC" id="2.7.7.41"/>
    </reaction>
</comment>
<protein>
    <recommendedName>
        <fullName evidence="7 18">Phosphatidate cytidylyltransferase</fullName>
        <ecNumber evidence="6 18">2.7.7.41</ecNumber>
    </recommendedName>
</protein>
<evidence type="ECO:0000256" key="1">
    <source>
        <dbReference type="ARBA" id="ARBA00001698"/>
    </source>
</evidence>
<evidence type="ECO:0000256" key="6">
    <source>
        <dbReference type="ARBA" id="ARBA00012487"/>
    </source>
</evidence>
<evidence type="ECO:0000256" key="7">
    <source>
        <dbReference type="ARBA" id="ARBA00019373"/>
    </source>
</evidence>
<dbReference type="UniPathway" id="UPA00557">
    <property type="reaction ID" value="UER00614"/>
</dbReference>
<keyword evidence="15 19" id="KW-0472">Membrane</keyword>
<keyword evidence="16" id="KW-0594">Phospholipid biosynthesis</keyword>
<comment type="similarity">
    <text evidence="5 18">Belongs to the CDS family.</text>
</comment>
<evidence type="ECO:0000256" key="14">
    <source>
        <dbReference type="ARBA" id="ARBA00023098"/>
    </source>
</evidence>
<evidence type="ECO:0000256" key="8">
    <source>
        <dbReference type="ARBA" id="ARBA00022475"/>
    </source>
</evidence>
<keyword evidence="17" id="KW-1208">Phospholipid metabolism</keyword>
<dbReference type="PANTHER" id="PTHR46382">
    <property type="entry name" value="PHOSPHATIDATE CYTIDYLYLTRANSFERASE"/>
    <property type="match status" value="1"/>
</dbReference>
<comment type="pathway">
    <text evidence="3 18">Phospholipid metabolism; CDP-diacylglycerol biosynthesis; CDP-diacylglycerol from sn-glycerol 3-phosphate: step 3/3.</text>
</comment>
<dbReference type="EMBL" id="FQWQ01000005">
    <property type="protein sequence ID" value="SHH85754.1"/>
    <property type="molecule type" value="Genomic_DNA"/>
</dbReference>
<dbReference type="PANTHER" id="PTHR46382:SF1">
    <property type="entry name" value="PHOSPHATIDATE CYTIDYLYLTRANSFERASE"/>
    <property type="match status" value="1"/>
</dbReference>
<dbReference type="GO" id="GO:0005886">
    <property type="term" value="C:plasma membrane"/>
    <property type="evidence" value="ECO:0007669"/>
    <property type="project" value="UniProtKB-SubCell"/>
</dbReference>
<evidence type="ECO:0000256" key="11">
    <source>
        <dbReference type="ARBA" id="ARBA00022692"/>
    </source>
</evidence>
<dbReference type="GO" id="GO:0016024">
    <property type="term" value="P:CDP-diacylglycerol biosynthetic process"/>
    <property type="evidence" value="ECO:0007669"/>
    <property type="project" value="UniProtKB-UniPathway"/>
</dbReference>
<dbReference type="Pfam" id="PF01148">
    <property type="entry name" value="CTP_transf_1"/>
    <property type="match status" value="1"/>
</dbReference>
<feature type="transmembrane region" description="Helical" evidence="19">
    <location>
        <begin position="97"/>
        <end position="117"/>
    </location>
</feature>
<evidence type="ECO:0000256" key="13">
    <source>
        <dbReference type="ARBA" id="ARBA00022989"/>
    </source>
</evidence>
<reference evidence="20 21" key="1">
    <citation type="submission" date="2016-11" db="EMBL/GenBank/DDBJ databases">
        <authorList>
            <person name="Jaros S."/>
            <person name="Januszkiewicz K."/>
            <person name="Wedrychowicz H."/>
        </authorList>
    </citation>
    <scope>NUCLEOTIDE SEQUENCE [LARGE SCALE GENOMIC DNA]</scope>
    <source>
        <strain evidence="20 21">DSM 24574</strain>
    </source>
</reference>
<proteinExistence type="inferred from homology"/>
<dbReference type="PROSITE" id="PS01315">
    <property type="entry name" value="CDS"/>
    <property type="match status" value="1"/>
</dbReference>
<evidence type="ECO:0000256" key="18">
    <source>
        <dbReference type="RuleBase" id="RU003938"/>
    </source>
</evidence>
<dbReference type="AlphaFoldDB" id="A0A1M5WEV8"/>
<dbReference type="Proteomes" id="UP000184212">
    <property type="component" value="Unassembled WGS sequence"/>
</dbReference>
<feature type="transmembrane region" description="Helical" evidence="19">
    <location>
        <begin position="223"/>
        <end position="242"/>
    </location>
</feature>
<dbReference type="InterPro" id="IPR000374">
    <property type="entry name" value="PC_trans"/>
</dbReference>
<evidence type="ECO:0000313" key="21">
    <source>
        <dbReference type="Proteomes" id="UP000184212"/>
    </source>
</evidence>
<feature type="transmembrane region" description="Helical" evidence="19">
    <location>
        <begin position="198"/>
        <end position="217"/>
    </location>
</feature>
<dbReference type="EC" id="2.7.7.41" evidence="6 18"/>
<feature type="transmembrane region" description="Helical" evidence="19">
    <location>
        <begin position="25"/>
        <end position="58"/>
    </location>
</feature>
<gene>
    <name evidence="20" type="ORF">SAMN04488109_5619</name>
</gene>
<dbReference type="STRING" id="947013.SAMN04488109_5619"/>
<evidence type="ECO:0000256" key="4">
    <source>
        <dbReference type="ARBA" id="ARBA00005189"/>
    </source>
</evidence>
<keyword evidence="8" id="KW-1003">Cell membrane</keyword>
<feature type="transmembrane region" description="Helical" evidence="19">
    <location>
        <begin position="70"/>
        <end position="91"/>
    </location>
</feature>
<keyword evidence="21" id="KW-1185">Reference proteome</keyword>
<keyword evidence="9" id="KW-0444">Lipid biosynthesis</keyword>
<sequence>MPYFANRLCIVTNSLSKYSNLTQRIIAGLLGSAGIIAAICFSPWTYCLVFFIICLFSLLEFYKLAGLDGVVPQKVFGTFCGVAIYLLSFFVEKGDISYRYYFLIFPIVSCVYMIKLYKKFERKPFTNIAFTFLGIFYVGVPFALLNVAVFVDGAYNYEIIFGCLFILWASDTGAYFAGTFFGKRKLFERISPKKSWEGFFGGALLALAFVFGIAHYFHTLTQMQWVIVGLIIIIGGTFGDLVESLLKRSIEIKDSGDSIPGHGGFLDRFDGLYICAPFIVAYLEIVRA</sequence>
<dbReference type="GO" id="GO:0004605">
    <property type="term" value="F:phosphatidate cytidylyltransferase activity"/>
    <property type="evidence" value="ECO:0007669"/>
    <property type="project" value="UniProtKB-EC"/>
</dbReference>
<evidence type="ECO:0000256" key="16">
    <source>
        <dbReference type="ARBA" id="ARBA00023209"/>
    </source>
</evidence>
<keyword evidence="12 18" id="KW-0548">Nucleotidyltransferase</keyword>
<evidence type="ECO:0000256" key="10">
    <source>
        <dbReference type="ARBA" id="ARBA00022679"/>
    </source>
</evidence>
<comment type="pathway">
    <text evidence="4">Lipid metabolism.</text>
</comment>
<keyword evidence="14" id="KW-0443">Lipid metabolism</keyword>
<evidence type="ECO:0000256" key="9">
    <source>
        <dbReference type="ARBA" id="ARBA00022516"/>
    </source>
</evidence>
<keyword evidence="13 19" id="KW-1133">Transmembrane helix</keyword>
<evidence type="ECO:0000256" key="19">
    <source>
        <dbReference type="SAM" id="Phobius"/>
    </source>
</evidence>
<evidence type="ECO:0000256" key="2">
    <source>
        <dbReference type="ARBA" id="ARBA00004651"/>
    </source>
</evidence>
<evidence type="ECO:0000256" key="17">
    <source>
        <dbReference type="ARBA" id="ARBA00023264"/>
    </source>
</evidence>
<keyword evidence="11 18" id="KW-0812">Transmembrane</keyword>
<accession>A0A1M5WEV8</accession>
<evidence type="ECO:0000256" key="15">
    <source>
        <dbReference type="ARBA" id="ARBA00023136"/>
    </source>
</evidence>
<evidence type="ECO:0000256" key="5">
    <source>
        <dbReference type="ARBA" id="ARBA00010185"/>
    </source>
</evidence>
<comment type="subcellular location">
    <subcellularLocation>
        <location evidence="2">Cell membrane</location>
        <topology evidence="2">Multi-pass membrane protein</topology>
    </subcellularLocation>
</comment>